<evidence type="ECO:0000313" key="10">
    <source>
        <dbReference type="Proteomes" id="UP000054270"/>
    </source>
</evidence>
<evidence type="ECO:0000313" key="9">
    <source>
        <dbReference type="EMBL" id="KJA20976.1"/>
    </source>
</evidence>
<dbReference type="Proteomes" id="UP000054270">
    <property type="component" value="Unassembled WGS sequence"/>
</dbReference>
<dbReference type="EC" id="1.11.1.-" evidence="7"/>
<dbReference type="OrthoDB" id="5985073at2759"/>
<dbReference type="PANTHER" id="PTHR31356">
    <property type="entry name" value="THYLAKOID LUMENAL 29 KDA PROTEIN, CHLOROPLASTIC-RELATED"/>
    <property type="match status" value="1"/>
</dbReference>
<sequence length="559" mass="60365">MHLSTQFWKLVNTVPVVLLLSSPVLADYKWPSPQIDALERLLYEGTEFSGFPIATLATNCVERAADSPSPIAAEWLRLAYHDMATFNITAGTGGIDSSIYFELDRDENVGAGMVNSMNDFFNTPNKYISRSDVIGMGAAWGVAGCGGPVIPYRGGRVDATTAGRPGVPQPQEDLATHTQDFALQGFTPTEMISLVACGHTIGGVRKSDFPTVVTEGEPGVDTDPNGVLIINMFDTTQHYDPNVVTEYLNNSTQNPLIVTDDVSRRSDLRIFSSDGNVTMNSIADPASFANTCQSLLTRMIHTVPTGVQLTDAVQLNPFKIRVAQITVINGQVVLRVMVRLPQPQSGPNPFQITKNVTIFWCDRYGVNANCAGNHTNSASAQIVTFIGIQSPIADALDTHFSTFEFRAPLTNASASSFWFEVTDSTVPGTVVQNNGGGGYVIEQDTLIYSPDLSTTSQVGDTVNYNIVAGVLGNIEPTSAQLNIFDRQPINNTFPISLPLFSTANFTQDTTIASVGGYVFYSTTITINSQGATVDFDFVVNGKDLKLDFIAPVEILVNHI</sequence>
<comment type="similarity">
    <text evidence="6">Belongs to the peroxidase family.</text>
</comment>
<dbReference type="GO" id="GO:0004601">
    <property type="term" value="F:peroxidase activity"/>
    <property type="evidence" value="ECO:0007669"/>
    <property type="project" value="UniProtKB-KW"/>
</dbReference>
<keyword evidence="2" id="KW-0349">Heme</keyword>
<name>A0A0D2NWV3_HYPSF</name>
<evidence type="ECO:0000256" key="5">
    <source>
        <dbReference type="ARBA" id="ARBA00023004"/>
    </source>
</evidence>
<dbReference type="EMBL" id="KN817562">
    <property type="protein sequence ID" value="KJA20976.1"/>
    <property type="molecule type" value="Genomic_DNA"/>
</dbReference>
<gene>
    <name evidence="9" type="ORF">HYPSUDRAFT_68114</name>
</gene>
<dbReference type="STRING" id="945553.A0A0D2NWV3"/>
<organism evidence="9 10">
    <name type="scientific">Hypholoma sublateritium (strain FD-334 SS-4)</name>
    <dbReference type="NCBI Taxonomy" id="945553"/>
    <lineage>
        <taxon>Eukaryota</taxon>
        <taxon>Fungi</taxon>
        <taxon>Dikarya</taxon>
        <taxon>Basidiomycota</taxon>
        <taxon>Agaricomycotina</taxon>
        <taxon>Agaricomycetes</taxon>
        <taxon>Agaricomycetidae</taxon>
        <taxon>Agaricales</taxon>
        <taxon>Agaricineae</taxon>
        <taxon>Strophariaceae</taxon>
        <taxon>Hypholoma</taxon>
    </lineage>
</organism>
<evidence type="ECO:0000259" key="8">
    <source>
        <dbReference type="PROSITE" id="PS50873"/>
    </source>
</evidence>
<dbReference type="InterPro" id="IPR002016">
    <property type="entry name" value="Haem_peroxidase"/>
</dbReference>
<dbReference type="PANTHER" id="PTHR31356:SF53">
    <property type="entry name" value="HEME PEROXIDASE"/>
    <property type="match status" value="1"/>
</dbReference>
<dbReference type="Pfam" id="PF00141">
    <property type="entry name" value="peroxidase"/>
    <property type="match status" value="1"/>
</dbReference>
<accession>A0A0D2NWV3</accession>
<evidence type="ECO:0000256" key="3">
    <source>
        <dbReference type="ARBA" id="ARBA00022723"/>
    </source>
</evidence>
<proteinExistence type="inferred from homology"/>
<dbReference type="InterPro" id="IPR010255">
    <property type="entry name" value="Haem_peroxidase_sf"/>
</dbReference>
<keyword evidence="7" id="KW-0732">Signal</keyword>
<dbReference type="GO" id="GO:0042744">
    <property type="term" value="P:hydrogen peroxide catabolic process"/>
    <property type="evidence" value="ECO:0007669"/>
    <property type="project" value="TreeGrafter"/>
</dbReference>
<feature type="chain" id="PRO_5006986425" description="Peroxidase" evidence="7">
    <location>
        <begin position="27"/>
        <end position="559"/>
    </location>
</feature>
<keyword evidence="3" id="KW-0479">Metal-binding</keyword>
<dbReference type="Gene3D" id="1.10.520.10">
    <property type="match status" value="1"/>
</dbReference>
<evidence type="ECO:0000256" key="4">
    <source>
        <dbReference type="ARBA" id="ARBA00023002"/>
    </source>
</evidence>
<dbReference type="GO" id="GO:0046872">
    <property type="term" value="F:metal ion binding"/>
    <property type="evidence" value="ECO:0007669"/>
    <property type="project" value="UniProtKB-UniRule"/>
</dbReference>
<keyword evidence="1 7" id="KW-0575">Peroxidase</keyword>
<dbReference type="AlphaFoldDB" id="A0A0D2NWV3"/>
<evidence type="ECO:0000256" key="1">
    <source>
        <dbReference type="ARBA" id="ARBA00022559"/>
    </source>
</evidence>
<dbReference type="PROSITE" id="PS50873">
    <property type="entry name" value="PEROXIDASE_4"/>
    <property type="match status" value="1"/>
</dbReference>
<keyword evidence="10" id="KW-1185">Reference proteome</keyword>
<feature type="domain" description="Plant heme peroxidase family profile" evidence="8">
    <location>
        <begin position="37"/>
        <end position="291"/>
    </location>
</feature>
<evidence type="ECO:0000256" key="7">
    <source>
        <dbReference type="RuleBase" id="RU363051"/>
    </source>
</evidence>
<dbReference type="InterPro" id="IPR044831">
    <property type="entry name" value="Ccp1-like"/>
</dbReference>
<dbReference type="SUPFAM" id="SSF48113">
    <property type="entry name" value="Heme-dependent peroxidases"/>
    <property type="match status" value="1"/>
</dbReference>
<dbReference type="GO" id="GO:0020037">
    <property type="term" value="F:heme binding"/>
    <property type="evidence" value="ECO:0007669"/>
    <property type="project" value="UniProtKB-UniRule"/>
</dbReference>
<evidence type="ECO:0000256" key="2">
    <source>
        <dbReference type="ARBA" id="ARBA00022617"/>
    </source>
</evidence>
<keyword evidence="4 7" id="KW-0560">Oxidoreductase</keyword>
<dbReference type="GO" id="GO:0034599">
    <property type="term" value="P:cellular response to oxidative stress"/>
    <property type="evidence" value="ECO:0007669"/>
    <property type="project" value="InterPro"/>
</dbReference>
<feature type="signal peptide" evidence="7">
    <location>
        <begin position="1"/>
        <end position="26"/>
    </location>
</feature>
<dbReference type="OMA" id="DMATFNI"/>
<dbReference type="GO" id="GO:0000302">
    <property type="term" value="P:response to reactive oxygen species"/>
    <property type="evidence" value="ECO:0007669"/>
    <property type="project" value="TreeGrafter"/>
</dbReference>
<dbReference type="PRINTS" id="PR00458">
    <property type="entry name" value="PEROXIDASE"/>
</dbReference>
<evidence type="ECO:0000256" key="6">
    <source>
        <dbReference type="RuleBase" id="RU004241"/>
    </source>
</evidence>
<protein>
    <recommendedName>
        <fullName evidence="7">Peroxidase</fullName>
        <ecNumber evidence="7">1.11.1.-</ecNumber>
    </recommendedName>
</protein>
<reference evidence="10" key="1">
    <citation type="submission" date="2014-04" db="EMBL/GenBank/DDBJ databases">
        <title>Evolutionary Origins and Diversification of the Mycorrhizal Mutualists.</title>
        <authorList>
            <consortium name="DOE Joint Genome Institute"/>
            <consortium name="Mycorrhizal Genomics Consortium"/>
            <person name="Kohler A."/>
            <person name="Kuo A."/>
            <person name="Nagy L.G."/>
            <person name="Floudas D."/>
            <person name="Copeland A."/>
            <person name="Barry K.W."/>
            <person name="Cichocki N."/>
            <person name="Veneault-Fourrey C."/>
            <person name="LaButti K."/>
            <person name="Lindquist E.A."/>
            <person name="Lipzen A."/>
            <person name="Lundell T."/>
            <person name="Morin E."/>
            <person name="Murat C."/>
            <person name="Riley R."/>
            <person name="Ohm R."/>
            <person name="Sun H."/>
            <person name="Tunlid A."/>
            <person name="Henrissat B."/>
            <person name="Grigoriev I.V."/>
            <person name="Hibbett D.S."/>
            <person name="Martin F."/>
        </authorList>
    </citation>
    <scope>NUCLEOTIDE SEQUENCE [LARGE SCALE GENOMIC DNA]</scope>
    <source>
        <strain evidence="10">FD-334 SS-4</strain>
    </source>
</reference>
<keyword evidence="5" id="KW-0408">Iron</keyword>